<evidence type="ECO:0000313" key="10">
    <source>
        <dbReference type="EMBL" id="GGJ94210.1"/>
    </source>
</evidence>
<dbReference type="PANTHER" id="PTHR35789">
    <property type="entry name" value="SPORE GERMINATION PROTEIN B3"/>
    <property type="match status" value="1"/>
</dbReference>
<keyword evidence="11" id="KW-1185">Reference proteome</keyword>
<reference evidence="10" key="2">
    <citation type="submission" date="2020-09" db="EMBL/GenBank/DDBJ databases">
        <authorList>
            <person name="Sun Q."/>
            <person name="Ohkuma M."/>
        </authorList>
    </citation>
    <scope>NUCLEOTIDE SEQUENCE</scope>
    <source>
        <strain evidence="10">JCM 14719</strain>
    </source>
</reference>
<evidence type="ECO:0000256" key="6">
    <source>
        <dbReference type="ARBA" id="ARBA00023139"/>
    </source>
</evidence>
<dbReference type="InterPro" id="IPR038501">
    <property type="entry name" value="Spore_GerAC_C_sf"/>
</dbReference>
<comment type="subcellular location">
    <subcellularLocation>
        <location evidence="1">Membrane</location>
        <topology evidence="1">Lipid-anchor</topology>
    </subcellularLocation>
</comment>
<dbReference type="AlphaFoldDB" id="A0A8J3BBE4"/>
<dbReference type="Gene3D" id="3.30.300.210">
    <property type="entry name" value="Nutrient germinant receptor protein C, domain 3"/>
    <property type="match status" value="1"/>
</dbReference>
<feature type="domain" description="Spore germination protein N-terminal" evidence="9">
    <location>
        <begin position="25"/>
        <end position="203"/>
    </location>
</feature>
<dbReference type="EMBL" id="BMOF01000005">
    <property type="protein sequence ID" value="GGJ94210.1"/>
    <property type="molecule type" value="Genomic_DNA"/>
</dbReference>
<evidence type="ECO:0000256" key="4">
    <source>
        <dbReference type="ARBA" id="ARBA00022729"/>
    </source>
</evidence>
<comment type="similarity">
    <text evidence="2">Belongs to the GerABKC lipoprotein family.</text>
</comment>
<proteinExistence type="inferred from homology"/>
<reference evidence="10" key="1">
    <citation type="journal article" date="2014" name="Int. J. Syst. Evol. Microbiol.">
        <title>Complete genome sequence of Corynebacterium casei LMG S-19264T (=DSM 44701T), isolated from a smear-ripened cheese.</title>
        <authorList>
            <consortium name="US DOE Joint Genome Institute (JGI-PGF)"/>
            <person name="Walter F."/>
            <person name="Albersmeier A."/>
            <person name="Kalinowski J."/>
            <person name="Ruckert C."/>
        </authorList>
    </citation>
    <scope>NUCLEOTIDE SEQUENCE</scope>
    <source>
        <strain evidence="10">JCM 14719</strain>
    </source>
</reference>
<keyword evidence="4" id="KW-0732">Signal</keyword>
<sequence length="382" mass="42863">MTRIGKPAVLLATALLLLVATGCWDRKEIEERTSVVAIALDKHPAGIRVSVQVPIPVKIIGGASGGGGGGQTGVQNVHTFSTSARNITEALMRIQNASNQRLFLGQARLLIISEDVAKAGLRDELDALRRHPEIRRNIWLLVVPGEAHRLLEFSPNLEQIPADYLINIVRSGTEEERIPNITLGQFLINLSNTSRQPVANVLEARRATAQWKGVALFRNDRLVGHFSPGETWVFMQLTQAKHGGTITCSCPAGDSGSFTFTPRQSDLKRRARMENSALSLHLEVTLDGVVNEKNCRMPLDTPEHLRAYEQQVERELERTARSIIRYAQQRKTDVFDLGFYLRAMHPNIWKIQQKHWDEKGFPAAHVTVRYHVRITQRGFEVK</sequence>
<evidence type="ECO:0000313" key="11">
    <source>
        <dbReference type="Proteomes" id="UP000637720"/>
    </source>
</evidence>
<evidence type="ECO:0000259" key="9">
    <source>
        <dbReference type="Pfam" id="PF25198"/>
    </source>
</evidence>
<dbReference type="Pfam" id="PF25198">
    <property type="entry name" value="Spore_GerAC_N"/>
    <property type="match status" value="1"/>
</dbReference>
<organism evidence="10 11">
    <name type="scientific">Calditerricola satsumensis</name>
    <dbReference type="NCBI Taxonomy" id="373054"/>
    <lineage>
        <taxon>Bacteria</taxon>
        <taxon>Bacillati</taxon>
        <taxon>Bacillota</taxon>
        <taxon>Bacilli</taxon>
        <taxon>Bacillales</taxon>
        <taxon>Bacillaceae</taxon>
        <taxon>Calditerricola</taxon>
    </lineage>
</organism>
<dbReference type="GO" id="GO:0016020">
    <property type="term" value="C:membrane"/>
    <property type="evidence" value="ECO:0007669"/>
    <property type="project" value="UniProtKB-SubCell"/>
</dbReference>
<dbReference type="NCBIfam" id="TIGR02887">
    <property type="entry name" value="spore_ger_x_C"/>
    <property type="match status" value="1"/>
</dbReference>
<dbReference type="InterPro" id="IPR046953">
    <property type="entry name" value="Spore_GerAC-like_C"/>
</dbReference>
<dbReference type="Proteomes" id="UP000637720">
    <property type="component" value="Unassembled WGS sequence"/>
</dbReference>
<evidence type="ECO:0000259" key="8">
    <source>
        <dbReference type="Pfam" id="PF05504"/>
    </source>
</evidence>
<comment type="caution">
    <text evidence="10">The sequence shown here is derived from an EMBL/GenBank/DDBJ whole genome shotgun (WGS) entry which is preliminary data.</text>
</comment>
<dbReference type="PROSITE" id="PS51257">
    <property type="entry name" value="PROKAR_LIPOPROTEIN"/>
    <property type="match status" value="1"/>
</dbReference>
<evidence type="ECO:0000256" key="5">
    <source>
        <dbReference type="ARBA" id="ARBA00023136"/>
    </source>
</evidence>
<evidence type="ECO:0000256" key="3">
    <source>
        <dbReference type="ARBA" id="ARBA00022544"/>
    </source>
</evidence>
<dbReference type="GO" id="GO:0009847">
    <property type="term" value="P:spore germination"/>
    <property type="evidence" value="ECO:0007669"/>
    <property type="project" value="InterPro"/>
</dbReference>
<accession>A0A8J3BBE4</accession>
<evidence type="ECO:0000256" key="2">
    <source>
        <dbReference type="ARBA" id="ARBA00007886"/>
    </source>
</evidence>
<dbReference type="InterPro" id="IPR057336">
    <property type="entry name" value="GerAC_N"/>
</dbReference>
<protein>
    <submittedName>
        <fullName evidence="10">Putative spore germination protein YfkR</fullName>
    </submittedName>
</protein>
<feature type="domain" description="Spore germination GerAC-like C-terminal" evidence="8">
    <location>
        <begin position="212"/>
        <end position="378"/>
    </location>
</feature>
<dbReference type="Pfam" id="PF05504">
    <property type="entry name" value="Spore_GerAC"/>
    <property type="match status" value="1"/>
</dbReference>
<dbReference type="RefSeq" id="WP_054672807.1">
    <property type="nucleotide sequence ID" value="NZ_BMOF01000005.1"/>
</dbReference>
<evidence type="ECO:0000256" key="1">
    <source>
        <dbReference type="ARBA" id="ARBA00004635"/>
    </source>
</evidence>
<keyword evidence="6" id="KW-0564">Palmitate</keyword>
<name>A0A8J3BBE4_9BACI</name>
<keyword evidence="5" id="KW-0472">Membrane</keyword>
<keyword evidence="7" id="KW-0449">Lipoprotein</keyword>
<dbReference type="PANTHER" id="PTHR35789:SF1">
    <property type="entry name" value="SPORE GERMINATION PROTEIN B3"/>
    <property type="match status" value="1"/>
</dbReference>
<evidence type="ECO:0000256" key="7">
    <source>
        <dbReference type="ARBA" id="ARBA00023288"/>
    </source>
</evidence>
<dbReference type="InterPro" id="IPR008844">
    <property type="entry name" value="Spore_GerAC-like"/>
</dbReference>
<keyword evidence="3" id="KW-0309">Germination</keyword>
<gene>
    <name evidence="10" type="primary">yfkR</name>
    <name evidence="10" type="ORF">GCM10007043_05040</name>
</gene>